<dbReference type="GO" id="GO:0020037">
    <property type="term" value="F:heme binding"/>
    <property type="evidence" value="ECO:0007669"/>
    <property type="project" value="UniProtKB-UniRule"/>
</dbReference>
<organism evidence="21 22">
    <name type="scientific">Bacillus licheniformis</name>
    <dbReference type="NCBI Taxonomy" id="1402"/>
    <lineage>
        <taxon>Bacteria</taxon>
        <taxon>Bacillati</taxon>
        <taxon>Bacillota</taxon>
        <taxon>Bacilli</taxon>
        <taxon>Bacillales</taxon>
        <taxon>Bacillaceae</taxon>
        <taxon>Bacillus</taxon>
    </lineage>
</organism>
<evidence type="ECO:0000256" key="3">
    <source>
        <dbReference type="ARBA" id="ARBA00022617"/>
    </source>
</evidence>
<keyword evidence="3 16" id="KW-0349">Heme</keyword>
<dbReference type="InterPro" id="IPR001709">
    <property type="entry name" value="Flavoprot_Pyr_Nucl_cyt_Rdtase"/>
</dbReference>
<dbReference type="GO" id="GO:0003958">
    <property type="term" value="F:NADPH-hemoprotein reductase activity"/>
    <property type="evidence" value="ECO:0007669"/>
    <property type="project" value="UniProtKB-UniRule"/>
</dbReference>
<evidence type="ECO:0000256" key="8">
    <source>
        <dbReference type="ARBA" id="ARBA00022857"/>
    </source>
</evidence>
<evidence type="ECO:0000256" key="15">
    <source>
        <dbReference type="ARBA" id="ARBA00049342"/>
    </source>
</evidence>
<keyword evidence="2 16" id="KW-0813">Transport</keyword>
<name>A0A8B5Y8L1_BACLI</name>
<sequence>MDEKLFSKTERMIFMNKLDGIPIPKTYGPLGNLPLLDKNRVSQSLWKIADEMGPIFQFKFADAIGVFVSSHELVKEVSEESRFDKNMGKGLLKVREFSGDGLFTSWTEEPNWRKAHNILLPSFSQKAMKGYHPMMQDIAVQLIQKWSRLNQDESIDVPDDMTRLTLDTIGLCGFNYRFNSFYREGQHPFIESMVRGLSEAMRQTKRFPLQDKLMIQTKRRFNSDVESMFSLVDRIIADRKQAESESGNDLLSLMLHAKDPETGEKLDDENIRYQIITFLIAGHETTSGLLSFAIYLLLKHPDKLKKAYEEADRVLTDPVPSYKQVQQLKYIRMILNESIRLWPTAPAFSLYAKEETVIGGKYLIPKGQSVTVLIPKLHRDQSVWGEDAEAFRPERFEQMDSIPAHAYKPFGNGQRACIGMQFALHEATLVLGMILQYFDLEDHANYQLKIKESLTLKPDGFTIRVRPRKKEAMTAMPGAQPEENGRQEERPSAPAAENTHGTPLLVLYGSNLGTAEEIAKELAEEAREQGFHSRTAELDQYAGAIPAEGAVIIVTASYNGNPPDCAKEFVNWLEHDQTDDLRGVKYAVFGCGNRSWASTYQRIPRLIDSVLEKKGAQRLHKLGEGDAGDDFEGQFESWKYDLWPLLRTEFSLAEPEPNQTETDRQALSVEFVNAPAASPLAKAYQVFTAKISANRELQCEKSGRSTRHIEISLPEGAAYQEGDHLGVLPQNSEVLIGRVFQRFGLNGNEQILISGRNQASHLPLERPVHVKDLFQHCVELQEPATRAQIRELAAHTVCPPHQRELEDLLKDDVYKDQVLNKRLTMLDLLEQYPACELPFARFLALLPPLKPRYYSISSSPQLNPRQTSITVSVVSGPALSGRGHYKGVASNYLAGLEPGDAISCFIREPQSGFRLPEDPETPVIMVGPGTGIAPYRGFLQARRIQRDAGVKLGEAHLYFGCRRPNEDFLYRDELEQAEKDGIVHLHTAFSRLEGRPKTYVQDLLREDAALLIHLLNEGGRLYVCGDGSRMAPAVEQALCEAYRIVQGASREESQSWLSALLEEGRYAKDVWDGGVSQHNVKADCIART</sequence>
<comment type="similarity">
    <text evidence="1 16">In the N-terminal section; belongs to the cytochrome P450 family.</text>
</comment>
<dbReference type="SUPFAM" id="SSF52343">
    <property type="entry name" value="Ferredoxin reductase-like, C-terminal NADP-linked domain"/>
    <property type="match status" value="1"/>
</dbReference>
<dbReference type="SUPFAM" id="SSF48264">
    <property type="entry name" value="Cytochrome P450"/>
    <property type="match status" value="1"/>
</dbReference>
<comment type="cofactor">
    <cofactor evidence="16 17">
        <name>heme</name>
        <dbReference type="ChEBI" id="CHEBI:30413"/>
    </cofactor>
</comment>
<evidence type="ECO:0000256" key="14">
    <source>
        <dbReference type="ARBA" id="ARBA00047827"/>
    </source>
</evidence>
<dbReference type="Proteomes" id="UP000435910">
    <property type="component" value="Unassembled WGS sequence"/>
</dbReference>
<dbReference type="Pfam" id="PF00667">
    <property type="entry name" value="FAD_binding_1"/>
    <property type="match status" value="1"/>
</dbReference>
<dbReference type="FunFam" id="1.10.630.10:FF:000040">
    <property type="entry name" value="Bifunctional cytochrome P450/NADPH--P450 reductase"/>
    <property type="match status" value="1"/>
</dbReference>
<dbReference type="Gene3D" id="1.10.630.10">
    <property type="entry name" value="Cytochrome P450"/>
    <property type="match status" value="1"/>
</dbReference>
<dbReference type="AlphaFoldDB" id="A0A8B5Y8L1"/>
<comment type="caution">
    <text evidence="21">The sequence shown here is derived from an EMBL/GenBank/DDBJ whole genome shotgun (WGS) entry which is preliminary data.</text>
</comment>
<evidence type="ECO:0000256" key="7">
    <source>
        <dbReference type="ARBA" id="ARBA00022827"/>
    </source>
</evidence>
<keyword evidence="6 16" id="KW-0479">Metal-binding</keyword>
<keyword evidence="13" id="KW-0511">Multifunctional enzyme</keyword>
<protein>
    <recommendedName>
        <fullName evidence="16">Bifunctional cytochrome P450/NADPH--P450 reductase</fullName>
    </recommendedName>
    <domain>
        <recommendedName>
            <fullName evidence="16">Cytochrome P450</fullName>
            <ecNumber evidence="16">1.14.14.1</ecNumber>
        </recommendedName>
    </domain>
    <domain>
        <recommendedName>
            <fullName evidence="16">NADPH--cytochrome P450 reductase</fullName>
            <ecNumber evidence="16">1.6.2.4</ecNumber>
        </recommendedName>
    </domain>
</protein>
<comment type="catalytic activity">
    <reaction evidence="15 16">
        <text>2 oxidized [cytochrome P450] + NADPH = 2 reduced [cytochrome P450] + NADP(+) + H(+)</text>
        <dbReference type="Rhea" id="RHEA:24040"/>
        <dbReference type="Rhea" id="RHEA-COMP:14627"/>
        <dbReference type="Rhea" id="RHEA-COMP:14628"/>
        <dbReference type="ChEBI" id="CHEBI:15378"/>
        <dbReference type="ChEBI" id="CHEBI:55376"/>
        <dbReference type="ChEBI" id="CHEBI:57783"/>
        <dbReference type="ChEBI" id="CHEBI:58349"/>
        <dbReference type="ChEBI" id="CHEBI:60344"/>
        <dbReference type="EC" id="1.6.2.4"/>
    </reaction>
</comment>
<comment type="catalytic activity">
    <reaction evidence="14 16">
        <text>an organic molecule + reduced [NADPH--hemoprotein reductase] + O2 = an alcohol + oxidized [NADPH--hemoprotein reductase] + H2O + H(+)</text>
        <dbReference type="Rhea" id="RHEA:17149"/>
        <dbReference type="Rhea" id="RHEA-COMP:11964"/>
        <dbReference type="Rhea" id="RHEA-COMP:11965"/>
        <dbReference type="ChEBI" id="CHEBI:15377"/>
        <dbReference type="ChEBI" id="CHEBI:15378"/>
        <dbReference type="ChEBI" id="CHEBI:15379"/>
        <dbReference type="ChEBI" id="CHEBI:30879"/>
        <dbReference type="ChEBI" id="CHEBI:57618"/>
        <dbReference type="ChEBI" id="CHEBI:58210"/>
        <dbReference type="ChEBI" id="CHEBI:142491"/>
        <dbReference type="EC" id="1.14.14.1"/>
    </reaction>
</comment>
<dbReference type="FunFam" id="1.20.990.10:FF:000011">
    <property type="entry name" value="Bifunctional cytochrome P450/NADPH--P450 reductase"/>
    <property type="match status" value="1"/>
</dbReference>
<evidence type="ECO:0000259" key="19">
    <source>
        <dbReference type="PROSITE" id="PS50902"/>
    </source>
</evidence>
<dbReference type="PROSITE" id="PS50902">
    <property type="entry name" value="FLAVODOXIN_LIKE"/>
    <property type="match status" value="1"/>
</dbReference>
<keyword evidence="7 16" id="KW-0274">FAD</keyword>
<dbReference type="GO" id="GO:0005829">
    <property type="term" value="C:cytosol"/>
    <property type="evidence" value="ECO:0007669"/>
    <property type="project" value="TreeGrafter"/>
</dbReference>
<dbReference type="PRINTS" id="PR00369">
    <property type="entry name" value="FLAVODOXIN"/>
</dbReference>
<dbReference type="EMBL" id="NILC01000028">
    <property type="protein sequence ID" value="TWL23613.1"/>
    <property type="molecule type" value="Genomic_DNA"/>
</dbReference>
<dbReference type="InterPro" id="IPR029039">
    <property type="entry name" value="Flavoprotein-like_sf"/>
</dbReference>
<keyword evidence="8 16" id="KW-0521">NADP</keyword>
<dbReference type="InterPro" id="IPR001094">
    <property type="entry name" value="Flavdoxin-like"/>
</dbReference>
<evidence type="ECO:0000256" key="5">
    <source>
        <dbReference type="ARBA" id="ARBA00022643"/>
    </source>
</evidence>
<dbReference type="EC" id="1.6.2.4" evidence="16"/>
<reference evidence="21 22" key="1">
    <citation type="submission" date="2019-06" db="EMBL/GenBank/DDBJ databases">
        <title>Genome sequence analysis of &gt;100 Bacillus licheniformis strains suggests intrinsic resistance to this species.</title>
        <authorList>
            <person name="Wels M."/>
            <person name="Siezen R.J."/>
            <person name="Johansen E."/>
            <person name="Stuer-Lauridsen B."/>
            <person name="Bjerre K."/>
            <person name="Nielsen B.K.K."/>
        </authorList>
    </citation>
    <scope>NUCLEOTIDE SEQUENCE [LARGE SCALE GENOMIC DNA]</scope>
    <source>
        <strain evidence="21 22">BAC-16736</strain>
    </source>
</reference>
<evidence type="ECO:0000256" key="16">
    <source>
        <dbReference type="PIRNR" id="PIRNR000209"/>
    </source>
</evidence>
<dbReference type="Gene3D" id="3.40.50.80">
    <property type="entry name" value="Nucleotide-binding domain of ferredoxin-NADP reductase (FNR) module"/>
    <property type="match status" value="1"/>
</dbReference>
<dbReference type="InterPro" id="IPR017972">
    <property type="entry name" value="Cyt_P450_CS"/>
</dbReference>
<evidence type="ECO:0000256" key="11">
    <source>
        <dbReference type="ARBA" id="ARBA00023004"/>
    </source>
</evidence>
<dbReference type="Pfam" id="PF00067">
    <property type="entry name" value="p450"/>
    <property type="match status" value="1"/>
</dbReference>
<evidence type="ECO:0000256" key="1">
    <source>
        <dbReference type="ARBA" id="ARBA00010018"/>
    </source>
</evidence>
<dbReference type="GO" id="GO:0005504">
    <property type="term" value="F:fatty acid binding"/>
    <property type="evidence" value="ECO:0007669"/>
    <property type="project" value="UniProtKB-ARBA"/>
</dbReference>
<feature type="domain" description="FAD-binding FR-type" evidence="20">
    <location>
        <begin position="684"/>
        <end position="916"/>
    </location>
</feature>
<dbReference type="FunFam" id="3.40.50.80:FF:000031">
    <property type="entry name" value="Bifunctional cytochrome P450/NADPH--P450 reductase"/>
    <property type="match status" value="1"/>
</dbReference>
<dbReference type="Pfam" id="PF00175">
    <property type="entry name" value="NAD_binding_1"/>
    <property type="match status" value="1"/>
</dbReference>
<comment type="cofactor">
    <cofactor evidence="16">
        <name>FAD</name>
        <dbReference type="ChEBI" id="CHEBI:57692"/>
    </cofactor>
    <cofactor evidence="16">
        <name>FMN</name>
        <dbReference type="ChEBI" id="CHEBI:58210"/>
    </cofactor>
</comment>
<dbReference type="InterPro" id="IPR017938">
    <property type="entry name" value="Riboflavin_synthase-like_b-brl"/>
</dbReference>
<keyword evidence="11 16" id="KW-0408">Iron</keyword>
<evidence type="ECO:0000256" key="13">
    <source>
        <dbReference type="ARBA" id="ARBA00023268"/>
    </source>
</evidence>
<dbReference type="InterPro" id="IPR023206">
    <property type="entry name" value="Bifunctional_P450_P450_red"/>
</dbReference>
<dbReference type="InterPro" id="IPR023173">
    <property type="entry name" value="NADPH_Cyt_P450_Rdtase_alpha"/>
</dbReference>
<gene>
    <name evidence="21" type="ORF">CHCC16736_1321</name>
</gene>
<feature type="domain" description="Flavodoxin-like" evidence="19">
    <location>
        <begin position="504"/>
        <end position="643"/>
    </location>
</feature>
<dbReference type="Gene3D" id="2.40.30.10">
    <property type="entry name" value="Translation factors"/>
    <property type="match status" value="1"/>
</dbReference>
<dbReference type="PANTHER" id="PTHR19384:SF17">
    <property type="entry name" value="NADPH--CYTOCHROME P450 REDUCTASE"/>
    <property type="match status" value="1"/>
</dbReference>
<proteinExistence type="inferred from homology"/>
<dbReference type="EC" id="1.14.14.1" evidence="16"/>
<dbReference type="Pfam" id="PF00258">
    <property type="entry name" value="Flavodoxin_1"/>
    <property type="match status" value="1"/>
</dbReference>
<dbReference type="PANTHER" id="PTHR19384">
    <property type="entry name" value="NITRIC OXIDE SYNTHASE-RELATED"/>
    <property type="match status" value="1"/>
</dbReference>
<keyword evidence="4 16" id="KW-0285">Flavoprotein</keyword>
<evidence type="ECO:0000256" key="12">
    <source>
        <dbReference type="ARBA" id="ARBA00023033"/>
    </source>
</evidence>
<dbReference type="GO" id="GO:0010181">
    <property type="term" value="F:FMN binding"/>
    <property type="evidence" value="ECO:0007669"/>
    <property type="project" value="UniProtKB-UniRule"/>
</dbReference>
<feature type="binding site" description="axial binding residue" evidence="17">
    <location>
        <position position="417"/>
    </location>
    <ligand>
        <name>heme</name>
        <dbReference type="ChEBI" id="CHEBI:30413"/>
    </ligand>
    <ligandPart>
        <name>Fe</name>
        <dbReference type="ChEBI" id="CHEBI:18248"/>
    </ligandPart>
</feature>
<keyword evidence="9 16" id="KW-0249">Electron transport</keyword>
<evidence type="ECO:0000256" key="6">
    <source>
        <dbReference type="ARBA" id="ARBA00022723"/>
    </source>
</evidence>
<dbReference type="GO" id="GO:0019395">
    <property type="term" value="P:fatty acid oxidation"/>
    <property type="evidence" value="ECO:0007669"/>
    <property type="project" value="UniProtKB-ARBA"/>
</dbReference>
<dbReference type="InterPro" id="IPR001128">
    <property type="entry name" value="Cyt_P450"/>
</dbReference>
<evidence type="ECO:0000256" key="17">
    <source>
        <dbReference type="PIRSR" id="PIRSR000209-1"/>
    </source>
</evidence>
<dbReference type="InterPro" id="IPR003097">
    <property type="entry name" value="CysJ-like_FAD-binding"/>
</dbReference>
<evidence type="ECO:0000256" key="10">
    <source>
        <dbReference type="ARBA" id="ARBA00023002"/>
    </source>
</evidence>
<feature type="region of interest" description="Disordered" evidence="18">
    <location>
        <begin position="469"/>
        <end position="500"/>
    </location>
</feature>
<evidence type="ECO:0000259" key="20">
    <source>
        <dbReference type="PROSITE" id="PS51384"/>
    </source>
</evidence>
<evidence type="ECO:0000313" key="21">
    <source>
        <dbReference type="EMBL" id="TWL23613.1"/>
    </source>
</evidence>
<dbReference type="CDD" id="cd06206">
    <property type="entry name" value="bifunctional_CYPOR"/>
    <property type="match status" value="1"/>
</dbReference>
<dbReference type="InterPro" id="IPR001433">
    <property type="entry name" value="OxRdtase_FAD/NAD-bd"/>
</dbReference>
<dbReference type="SUPFAM" id="SSF52218">
    <property type="entry name" value="Flavoproteins"/>
    <property type="match status" value="1"/>
</dbReference>
<evidence type="ECO:0000313" key="22">
    <source>
        <dbReference type="Proteomes" id="UP000435910"/>
    </source>
</evidence>
<dbReference type="PRINTS" id="PR00371">
    <property type="entry name" value="FPNCR"/>
</dbReference>
<dbReference type="CDD" id="cd11068">
    <property type="entry name" value="CYP120A1"/>
    <property type="match status" value="1"/>
</dbReference>
<dbReference type="GO" id="GO:0070330">
    <property type="term" value="F:aromatase activity"/>
    <property type="evidence" value="ECO:0007669"/>
    <property type="project" value="UniProtKB-UniRule"/>
</dbReference>
<dbReference type="InterPro" id="IPR017927">
    <property type="entry name" value="FAD-bd_FR_type"/>
</dbReference>
<evidence type="ECO:0000256" key="9">
    <source>
        <dbReference type="ARBA" id="ARBA00022982"/>
    </source>
</evidence>
<dbReference type="Gene3D" id="3.40.50.360">
    <property type="match status" value="1"/>
</dbReference>
<dbReference type="InterPro" id="IPR008254">
    <property type="entry name" value="Flavodoxin/NO_synth"/>
</dbReference>
<keyword evidence="5 16" id="KW-0288">FMN</keyword>
<keyword evidence="10 16" id="KW-0560">Oxidoreductase</keyword>
<dbReference type="PROSITE" id="PS00086">
    <property type="entry name" value="CYTOCHROME_P450"/>
    <property type="match status" value="1"/>
</dbReference>
<evidence type="ECO:0000256" key="4">
    <source>
        <dbReference type="ARBA" id="ARBA00022630"/>
    </source>
</evidence>
<evidence type="ECO:0000256" key="18">
    <source>
        <dbReference type="SAM" id="MobiDB-lite"/>
    </source>
</evidence>
<dbReference type="SUPFAM" id="SSF63380">
    <property type="entry name" value="Riboflavin synthase domain-like"/>
    <property type="match status" value="1"/>
</dbReference>
<dbReference type="GO" id="GO:0005506">
    <property type="term" value="F:iron ion binding"/>
    <property type="evidence" value="ECO:0007669"/>
    <property type="project" value="UniProtKB-UniRule"/>
</dbReference>
<dbReference type="PROSITE" id="PS51384">
    <property type="entry name" value="FAD_FR"/>
    <property type="match status" value="1"/>
</dbReference>
<dbReference type="Gene3D" id="1.20.990.10">
    <property type="entry name" value="NADPH-cytochrome p450 Reductase, Chain A, domain 3"/>
    <property type="match status" value="1"/>
</dbReference>
<keyword evidence="12 16" id="KW-0503">Monooxygenase</keyword>
<dbReference type="PIRSF" id="PIRSF000209">
    <property type="entry name" value="Bifunctional_P450_P450R"/>
    <property type="match status" value="1"/>
</dbReference>
<dbReference type="InterPro" id="IPR036396">
    <property type="entry name" value="Cyt_P450_sf"/>
</dbReference>
<evidence type="ECO:0000256" key="2">
    <source>
        <dbReference type="ARBA" id="ARBA00022448"/>
    </source>
</evidence>
<comment type="function">
    <text evidence="16">Functions as a fatty acid monooxygenase.</text>
</comment>
<dbReference type="InterPro" id="IPR039261">
    <property type="entry name" value="FNR_nucleotide-bd"/>
</dbReference>
<dbReference type="GO" id="GO:0050660">
    <property type="term" value="F:flavin adenine dinucleotide binding"/>
    <property type="evidence" value="ECO:0007669"/>
    <property type="project" value="UniProtKB-ARBA"/>
</dbReference>
<accession>A0A8B5Y8L1</accession>